<evidence type="ECO:0000256" key="2">
    <source>
        <dbReference type="ARBA" id="ARBA00010386"/>
    </source>
</evidence>
<proteinExistence type="inferred from homology"/>
<feature type="compositionally biased region" description="Acidic residues" evidence="9">
    <location>
        <begin position="304"/>
        <end position="318"/>
    </location>
</feature>
<dbReference type="Pfam" id="PF04696">
    <property type="entry name" value="Pinin_SDK_memA"/>
    <property type="match status" value="1"/>
</dbReference>
<keyword evidence="5" id="KW-0804">Transcription</keyword>
<feature type="domain" description="Pinin/SDK/MemA protein" evidence="10">
    <location>
        <begin position="131"/>
        <end position="253"/>
    </location>
</feature>
<evidence type="ECO:0000256" key="4">
    <source>
        <dbReference type="ARBA" id="ARBA00023015"/>
    </source>
</evidence>
<feature type="compositionally biased region" description="Acidic residues" evidence="9">
    <location>
        <begin position="332"/>
        <end position="341"/>
    </location>
</feature>
<feature type="region of interest" description="Disordered" evidence="9">
    <location>
        <begin position="21"/>
        <end position="121"/>
    </location>
</feature>
<dbReference type="Proteomes" id="UP001054945">
    <property type="component" value="Unassembled WGS sequence"/>
</dbReference>
<comment type="similarity">
    <text evidence="2">Belongs to the pinin family.</text>
</comment>
<accession>A0AAV4XQ86</accession>
<keyword evidence="3" id="KW-0507">mRNA processing</keyword>
<evidence type="ECO:0000259" key="10">
    <source>
        <dbReference type="Pfam" id="PF04696"/>
    </source>
</evidence>
<evidence type="ECO:0000256" key="6">
    <source>
        <dbReference type="ARBA" id="ARBA00023187"/>
    </source>
</evidence>
<dbReference type="InterPro" id="IPR039853">
    <property type="entry name" value="Pinin"/>
</dbReference>
<dbReference type="PANTHER" id="PTHR12707:SF0">
    <property type="entry name" value="PININ"/>
    <property type="match status" value="1"/>
</dbReference>
<feature type="coiled-coil region" evidence="8">
    <location>
        <begin position="156"/>
        <end position="212"/>
    </location>
</feature>
<organism evidence="11 12">
    <name type="scientific">Caerostris extrusa</name>
    <name type="common">Bark spider</name>
    <name type="synonym">Caerostris bankana</name>
    <dbReference type="NCBI Taxonomy" id="172846"/>
    <lineage>
        <taxon>Eukaryota</taxon>
        <taxon>Metazoa</taxon>
        <taxon>Ecdysozoa</taxon>
        <taxon>Arthropoda</taxon>
        <taxon>Chelicerata</taxon>
        <taxon>Arachnida</taxon>
        <taxon>Araneae</taxon>
        <taxon>Araneomorphae</taxon>
        <taxon>Entelegynae</taxon>
        <taxon>Araneoidea</taxon>
        <taxon>Araneidae</taxon>
        <taxon>Caerostris</taxon>
    </lineage>
</organism>
<evidence type="ECO:0000313" key="11">
    <source>
        <dbReference type="EMBL" id="GIY96136.1"/>
    </source>
</evidence>
<keyword evidence="6" id="KW-0508">mRNA splicing</keyword>
<dbReference type="GO" id="GO:0006397">
    <property type="term" value="P:mRNA processing"/>
    <property type="evidence" value="ECO:0007669"/>
    <property type="project" value="UniProtKB-KW"/>
</dbReference>
<keyword evidence="4" id="KW-0805">Transcription regulation</keyword>
<protein>
    <recommendedName>
        <fullName evidence="10">Pinin/SDK/MemA protein domain-containing protein</fullName>
    </recommendedName>
</protein>
<keyword evidence="12" id="KW-1185">Reference proteome</keyword>
<evidence type="ECO:0000256" key="5">
    <source>
        <dbReference type="ARBA" id="ARBA00023163"/>
    </source>
</evidence>
<dbReference type="EMBL" id="BPLR01000626">
    <property type="protein sequence ID" value="GIY96136.1"/>
    <property type="molecule type" value="Genomic_DNA"/>
</dbReference>
<evidence type="ECO:0000256" key="3">
    <source>
        <dbReference type="ARBA" id="ARBA00022664"/>
    </source>
</evidence>
<name>A0AAV4XQ86_CAEEX</name>
<feature type="compositionally biased region" description="Polar residues" evidence="9">
    <location>
        <begin position="37"/>
        <end position="47"/>
    </location>
</feature>
<feature type="region of interest" description="Disordered" evidence="9">
    <location>
        <begin position="282"/>
        <end position="341"/>
    </location>
</feature>
<evidence type="ECO:0000313" key="12">
    <source>
        <dbReference type="Proteomes" id="UP001054945"/>
    </source>
</evidence>
<evidence type="ECO:0000256" key="7">
    <source>
        <dbReference type="ARBA" id="ARBA00023242"/>
    </source>
</evidence>
<dbReference type="PANTHER" id="PTHR12707">
    <property type="entry name" value="PINN"/>
    <property type="match status" value="1"/>
</dbReference>
<dbReference type="InterPro" id="IPR006786">
    <property type="entry name" value="Pinin_SDK_MemA"/>
</dbReference>
<sequence length="341" mass="39641">MGDDKQNASYDSLLQKLERTKKELSETEETIKRITGRNPNLFSNAPSGLNKWKNLQGPVPGRPFSGKKRPLFPVGKPKEEEESTVPEEEESPEEDDIPSKKPALQSTVVATPKDVKSRKDTIQEQNANLKMKARNRRMLGMMLGTLQRFQLEETTRKEQDQKRAEIEQKVEAAAAEEKERIKKEKEELFLSRKEKQIQLRCLEKKIEIAELHEAWERNQKLMLNCIKTKAGPRVFYLPANHTPESEKRLEESKVEMTGIIKERREKMEKELLEVEEWYRKDNFPSDKENIGPLENSESQSTPIVEEESSAAETENVENNEERTKENIVENLTDQEFEPIYD</sequence>
<dbReference type="GO" id="GO:0071013">
    <property type="term" value="C:catalytic step 2 spliceosome"/>
    <property type="evidence" value="ECO:0007669"/>
    <property type="project" value="TreeGrafter"/>
</dbReference>
<comment type="subcellular location">
    <subcellularLocation>
        <location evidence="1">Nucleus</location>
    </subcellularLocation>
</comment>
<keyword evidence="7" id="KW-0539">Nucleus</keyword>
<gene>
    <name evidence="11" type="ORF">CEXT_567221</name>
</gene>
<dbReference type="AlphaFoldDB" id="A0AAV4XQ86"/>
<evidence type="ECO:0000256" key="1">
    <source>
        <dbReference type="ARBA" id="ARBA00004123"/>
    </source>
</evidence>
<feature type="compositionally biased region" description="Basic and acidic residues" evidence="9">
    <location>
        <begin position="21"/>
        <end position="32"/>
    </location>
</feature>
<evidence type="ECO:0000256" key="9">
    <source>
        <dbReference type="SAM" id="MobiDB-lite"/>
    </source>
</evidence>
<evidence type="ECO:0000256" key="8">
    <source>
        <dbReference type="SAM" id="Coils"/>
    </source>
</evidence>
<reference evidence="11 12" key="1">
    <citation type="submission" date="2021-06" db="EMBL/GenBank/DDBJ databases">
        <title>Caerostris extrusa draft genome.</title>
        <authorList>
            <person name="Kono N."/>
            <person name="Arakawa K."/>
        </authorList>
    </citation>
    <scope>NUCLEOTIDE SEQUENCE [LARGE SCALE GENOMIC DNA]</scope>
</reference>
<feature type="compositionally biased region" description="Acidic residues" evidence="9">
    <location>
        <begin position="80"/>
        <end position="96"/>
    </location>
</feature>
<keyword evidence="8" id="KW-0175">Coiled coil</keyword>
<dbReference type="GO" id="GO:0008380">
    <property type="term" value="P:RNA splicing"/>
    <property type="evidence" value="ECO:0007669"/>
    <property type="project" value="UniProtKB-KW"/>
</dbReference>
<comment type="caution">
    <text evidence="11">The sequence shown here is derived from an EMBL/GenBank/DDBJ whole genome shotgun (WGS) entry which is preliminary data.</text>
</comment>